<dbReference type="Proteomes" id="UP000321272">
    <property type="component" value="Chromosome"/>
</dbReference>
<sequence>MAYRFLYLSAGATLLVFSAISPADSAQPPSCSPSETHQAWLERVNQARSQPRQCGDESFQAVESLTWSCALEAAAKDYAKNMAENDFFSHTSPSGKDVGERVRDQGYDWWAVGENIAAGQDSIEAVIEGWLSSPGHCANLMSEKFSEMGMARAQAPGSVYSPYWTQIFARPK</sequence>
<evidence type="ECO:0000313" key="3">
    <source>
        <dbReference type="EMBL" id="QEA39227.1"/>
    </source>
</evidence>
<dbReference type="SUPFAM" id="SSF55797">
    <property type="entry name" value="PR-1-like"/>
    <property type="match status" value="1"/>
</dbReference>
<dbReference type="EMBL" id="CP042382">
    <property type="protein sequence ID" value="QEA39227.1"/>
    <property type="molecule type" value="Genomic_DNA"/>
</dbReference>
<feature type="domain" description="SCP" evidence="2">
    <location>
        <begin position="41"/>
        <end position="168"/>
    </location>
</feature>
<dbReference type="Pfam" id="PF00188">
    <property type="entry name" value="CAP"/>
    <property type="match status" value="1"/>
</dbReference>
<dbReference type="RefSeq" id="WP_147184279.1">
    <property type="nucleotide sequence ID" value="NZ_CP042382.1"/>
</dbReference>
<dbReference type="OrthoDB" id="68195at2"/>
<organism evidence="3 4">
    <name type="scientific">Pistricoccus aurantiacus</name>
    <dbReference type="NCBI Taxonomy" id="1883414"/>
    <lineage>
        <taxon>Bacteria</taxon>
        <taxon>Pseudomonadati</taxon>
        <taxon>Pseudomonadota</taxon>
        <taxon>Gammaproteobacteria</taxon>
        <taxon>Oceanospirillales</taxon>
        <taxon>Halomonadaceae</taxon>
        <taxon>Pistricoccus</taxon>
    </lineage>
</organism>
<dbReference type="KEGG" id="paur:FGL86_09180"/>
<evidence type="ECO:0000256" key="1">
    <source>
        <dbReference type="SAM" id="SignalP"/>
    </source>
</evidence>
<feature type="chain" id="PRO_5023108024" evidence="1">
    <location>
        <begin position="24"/>
        <end position="172"/>
    </location>
</feature>
<keyword evidence="1" id="KW-0732">Signal</keyword>
<dbReference type="InterPro" id="IPR014044">
    <property type="entry name" value="CAP_dom"/>
</dbReference>
<dbReference type="AlphaFoldDB" id="A0A5B8ST95"/>
<reference evidence="3 4" key="1">
    <citation type="submission" date="2019-06" db="EMBL/GenBank/DDBJ databases">
        <title>Genome analyses of bacteria isolated from kimchi.</title>
        <authorList>
            <person name="Lee S."/>
            <person name="Ahn S."/>
            <person name="Roh S."/>
        </authorList>
    </citation>
    <scope>NUCLEOTIDE SEQUENCE [LARGE SCALE GENOMIC DNA]</scope>
    <source>
        <strain evidence="3 4">CBA4606</strain>
    </source>
</reference>
<proteinExistence type="predicted"/>
<gene>
    <name evidence="3" type="ORF">FGL86_09180</name>
</gene>
<dbReference type="PANTHER" id="PTHR31157">
    <property type="entry name" value="SCP DOMAIN-CONTAINING PROTEIN"/>
    <property type="match status" value="1"/>
</dbReference>
<protein>
    <submittedName>
        <fullName evidence="3">CAP domain-containing protein</fullName>
    </submittedName>
</protein>
<evidence type="ECO:0000313" key="4">
    <source>
        <dbReference type="Proteomes" id="UP000321272"/>
    </source>
</evidence>
<dbReference type="PANTHER" id="PTHR31157:SF1">
    <property type="entry name" value="SCP DOMAIN-CONTAINING PROTEIN"/>
    <property type="match status" value="1"/>
</dbReference>
<dbReference type="InterPro" id="IPR035940">
    <property type="entry name" value="CAP_sf"/>
</dbReference>
<feature type="signal peptide" evidence="1">
    <location>
        <begin position="1"/>
        <end position="23"/>
    </location>
</feature>
<dbReference type="CDD" id="cd05379">
    <property type="entry name" value="CAP_bacterial"/>
    <property type="match status" value="1"/>
</dbReference>
<accession>A0A5B8ST95</accession>
<name>A0A5B8ST95_9GAMM</name>
<evidence type="ECO:0000259" key="2">
    <source>
        <dbReference type="Pfam" id="PF00188"/>
    </source>
</evidence>
<keyword evidence="4" id="KW-1185">Reference proteome</keyword>
<dbReference type="Gene3D" id="3.40.33.10">
    <property type="entry name" value="CAP"/>
    <property type="match status" value="1"/>
</dbReference>